<gene>
    <name evidence="2" type="ORF">TRIADDRAFT_59402</name>
</gene>
<dbReference type="HOGENOM" id="CLU_1549625_0_0_1"/>
<dbReference type="EMBL" id="DS985250">
    <property type="protein sequence ID" value="EDV22296.1"/>
    <property type="molecule type" value="Genomic_DNA"/>
</dbReference>
<dbReference type="AlphaFoldDB" id="B3S4Z2"/>
<evidence type="ECO:0000256" key="1">
    <source>
        <dbReference type="SAM" id="MobiDB-lite"/>
    </source>
</evidence>
<dbReference type="RefSeq" id="XP_002115451.1">
    <property type="nucleotide sequence ID" value="XM_002115415.1"/>
</dbReference>
<dbReference type="KEGG" id="tad:TRIADDRAFT_59402"/>
<protein>
    <submittedName>
        <fullName evidence="2">Uncharacterized protein</fullName>
    </submittedName>
</protein>
<dbReference type="GeneID" id="6756664"/>
<name>B3S4Z2_TRIAD</name>
<reference evidence="2 3" key="1">
    <citation type="journal article" date="2008" name="Nature">
        <title>The Trichoplax genome and the nature of placozoans.</title>
        <authorList>
            <person name="Srivastava M."/>
            <person name="Begovic E."/>
            <person name="Chapman J."/>
            <person name="Putnam N.H."/>
            <person name="Hellsten U."/>
            <person name="Kawashima T."/>
            <person name="Kuo A."/>
            <person name="Mitros T."/>
            <person name="Salamov A."/>
            <person name="Carpenter M.L."/>
            <person name="Signorovitch A.Y."/>
            <person name="Moreno M.A."/>
            <person name="Kamm K."/>
            <person name="Grimwood J."/>
            <person name="Schmutz J."/>
            <person name="Shapiro H."/>
            <person name="Grigoriev I.V."/>
            <person name="Buss L.W."/>
            <person name="Schierwater B."/>
            <person name="Dellaporta S.L."/>
            <person name="Rokhsar D.S."/>
        </authorList>
    </citation>
    <scope>NUCLEOTIDE SEQUENCE [LARGE SCALE GENOMIC DNA]</scope>
    <source>
        <strain evidence="2 3">Grell-BS-1999</strain>
    </source>
</reference>
<evidence type="ECO:0000313" key="2">
    <source>
        <dbReference type="EMBL" id="EDV22296.1"/>
    </source>
</evidence>
<proteinExistence type="predicted"/>
<sequence length="173" mass="18850">MSSKSAHSGPDYPLPSGIEMDKGSQTFDNARGGLKVTWTDKLNQKHIVDLTSEDEVSVTFPIQFGGSWNWKESAGNMQRTGFNAAVSWVAATFTRMNETNPAKKFWGNLTGQQLSGFYVRISAVGFRNIPADQGFLGELKDRVKDVSEFAELGAKTAEEVIKIAQAAGKLKTG</sequence>
<feature type="region of interest" description="Disordered" evidence="1">
    <location>
        <begin position="1"/>
        <end position="25"/>
    </location>
</feature>
<keyword evidence="3" id="KW-1185">Reference proteome</keyword>
<accession>B3S4Z2</accession>
<evidence type="ECO:0000313" key="3">
    <source>
        <dbReference type="Proteomes" id="UP000009022"/>
    </source>
</evidence>
<dbReference type="CTD" id="6756664"/>
<organism evidence="2 3">
    <name type="scientific">Trichoplax adhaerens</name>
    <name type="common">Trichoplax reptans</name>
    <dbReference type="NCBI Taxonomy" id="10228"/>
    <lineage>
        <taxon>Eukaryota</taxon>
        <taxon>Metazoa</taxon>
        <taxon>Placozoa</taxon>
        <taxon>Uniplacotomia</taxon>
        <taxon>Trichoplacea</taxon>
        <taxon>Trichoplacidae</taxon>
        <taxon>Trichoplax</taxon>
    </lineage>
</organism>
<dbReference type="Proteomes" id="UP000009022">
    <property type="component" value="Unassembled WGS sequence"/>
</dbReference>
<dbReference type="InParanoid" id="B3S4Z2"/>